<dbReference type="PANTHER" id="PTHR35317">
    <property type="entry name" value="OS04G0629600 PROTEIN"/>
    <property type="match status" value="1"/>
</dbReference>
<dbReference type="EMBL" id="BGPR01182930">
    <property type="protein sequence ID" value="GBM68163.1"/>
    <property type="molecule type" value="Genomic_DNA"/>
</dbReference>
<name>A0A4Y2HSK8_ARAVE</name>
<dbReference type="PANTHER" id="PTHR35317:SF29">
    <property type="entry name" value="CCHC-TYPE DOMAIN-CONTAINING PROTEIN"/>
    <property type="match status" value="1"/>
</dbReference>
<proteinExistence type="predicted"/>
<evidence type="ECO:0000313" key="3">
    <source>
        <dbReference type="EMBL" id="GBM68163.1"/>
    </source>
</evidence>
<dbReference type="Pfam" id="PF14223">
    <property type="entry name" value="Retrotran_gag_2"/>
    <property type="match status" value="1"/>
</dbReference>
<comment type="caution">
    <text evidence="3">The sequence shown here is derived from an EMBL/GenBank/DDBJ whole genome shotgun (WGS) entry which is preliminary data.</text>
</comment>
<sequence>MAMASYGAMRIELLTRDNYETWKIQMRALLVKNDLWTYVGGIKVKPELIDGNAESREACSKWTETDEKAKADLILCISPAELKQIKNCVTSRDIWIKLEEIYQSKGPARKATLLKSLIQLKMPDTGDVRDHLRKFFDVVDKLSEMEIKIDENLLSIICSPNISPLPPVEKNTISLRNREVLRDVESKGSESAEFVYSCNTEIPIKTALSSADAQRWLNALAEELKNILKNETFELVNRPAKKDCIGSRFVLTNKYSPDGSLLKNKARFVARGFSQKPGIDFGETFAPVARQGSIRIMAALSAKLGTEIHQFDVTTAYLNGTLDEEIFMECPAYFKEILEQIIVNEKSNNIALKA</sequence>
<evidence type="ECO:0000259" key="1">
    <source>
        <dbReference type="Pfam" id="PF07727"/>
    </source>
</evidence>
<reference evidence="3 4" key="1">
    <citation type="journal article" date="2019" name="Sci. Rep.">
        <title>Orb-weaving spider Araneus ventricosus genome elucidates the spidroin gene catalogue.</title>
        <authorList>
            <person name="Kono N."/>
            <person name="Nakamura H."/>
            <person name="Ohtoshi R."/>
            <person name="Moran D.A.P."/>
            <person name="Shinohara A."/>
            <person name="Yoshida Y."/>
            <person name="Fujiwara M."/>
            <person name="Mori M."/>
            <person name="Tomita M."/>
            <person name="Arakawa K."/>
        </authorList>
    </citation>
    <scope>NUCLEOTIDE SEQUENCE [LARGE SCALE GENOMIC DNA]</scope>
</reference>
<protein>
    <submittedName>
        <fullName evidence="3">Retrovirus-related Pol polyprotein from transposon RE2</fullName>
    </submittedName>
</protein>
<dbReference type="InterPro" id="IPR013103">
    <property type="entry name" value="RVT_2"/>
</dbReference>
<feature type="domain" description="Reverse transcriptase Ty1/copia-type" evidence="1">
    <location>
        <begin position="230"/>
        <end position="335"/>
    </location>
</feature>
<dbReference type="Pfam" id="PF07727">
    <property type="entry name" value="RVT_2"/>
    <property type="match status" value="1"/>
</dbReference>
<evidence type="ECO:0000313" key="4">
    <source>
        <dbReference type="Proteomes" id="UP000499080"/>
    </source>
</evidence>
<accession>A0A4Y2HSK8</accession>
<gene>
    <name evidence="3" type="primary">RE2_40</name>
    <name evidence="2" type="synonym">RE2_43</name>
    <name evidence="2" type="ORF">AVEN_10179_1</name>
    <name evidence="3" type="ORF">AVEN_175328_1</name>
</gene>
<keyword evidence="4" id="KW-1185">Reference proteome</keyword>
<dbReference type="OrthoDB" id="7682542at2759"/>
<dbReference type="EMBL" id="BGPR01182914">
    <property type="protein sequence ID" value="GBM68123.1"/>
    <property type="molecule type" value="Genomic_DNA"/>
</dbReference>
<evidence type="ECO:0000313" key="2">
    <source>
        <dbReference type="EMBL" id="GBM68123.1"/>
    </source>
</evidence>
<dbReference type="Proteomes" id="UP000499080">
    <property type="component" value="Unassembled WGS sequence"/>
</dbReference>
<dbReference type="AlphaFoldDB" id="A0A4Y2HSK8"/>
<organism evidence="3 4">
    <name type="scientific">Araneus ventricosus</name>
    <name type="common">Orbweaver spider</name>
    <name type="synonym">Epeira ventricosa</name>
    <dbReference type="NCBI Taxonomy" id="182803"/>
    <lineage>
        <taxon>Eukaryota</taxon>
        <taxon>Metazoa</taxon>
        <taxon>Ecdysozoa</taxon>
        <taxon>Arthropoda</taxon>
        <taxon>Chelicerata</taxon>
        <taxon>Arachnida</taxon>
        <taxon>Araneae</taxon>
        <taxon>Araneomorphae</taxon>
        <taxon>Entelegynae</taxon>
        <taxon>Araneoidea</taxon>
        <taxon>Araneidae</taxon>
        <taxon>Araneus</taxon>
    </lineage>
</organism>